<dbReference type="Proteomes" id="UP000051783">
    <property type="component" value="Unassembled WGS sequence"/>
</dbReference>
<evidence type="ECO:0000313" key="2">
    <source>
        <dbReference type="Proteomes" id="UP000051783"/>
    </source>
</evidence>
<reference evidence="1 2" key="1">
    <citation type="journal article" date="2015" name="Genome Announc.">
        <title>Expanding the biotechnology potential of lactobacilli through comparative genomics of 213 strains and associated genera.</title>
        <authorList>
            <person name="Sun Z."/>
            <person name="Harris H.M."/>
            <person name="McCann A."/>
            <person name="Guo C."/>
            <person name="Argimon S."/>
            <person name="Zhang W."/>
            <person name="Yang X."/>
            <person name="Jeffery I.B."/>
            <person name="Cooney J.C."/>
            <person name="Kagawa T.F."/>
            <person name="Liu W."/>
            <person name="Song Y."/>
            <person name="Salvetti E."/>
            <person name="Wrobel A."/>
            <person name="Rasinkangas P."/>
            <person name="Parkhill J."/>
            <person name="Rea M.C."/>
            <person name="O'Sullivan O."/>
            <person name="Ritari J."/>
            <person name="Douillard F.P."/>
            <person name="Paul Ross R."/>
            <person name="Yang R."/>
            <person name="Briner A.E."/>
            <person name="Felis G.E."/>
            <person name="de Vos W.M."/>
            <person name="Barrangou R."/>
            <person name="Klaenhammer T.R."/>
            <person name="Caufield P.W."/>
            <person name="Cui Y."/>
            <person name="Zhang H."/>
            <person name="O'Toole P.W."/>
        </authorList>
    </citation>
    <scope>NUCLEOTIDE SEQUENCE [LARGE SCALE GENOMIC DNA]</scope>
    <source>
        <strain evidence="1 2">LMG 26013</strain>
    </source>
</reference>
<keyword evidence="2" id="KW-1185">Reference proteome</keyword>
<accession>A0A0R2M7Y7</accession>
<gene>
    <name evidence="1" type="ORF">IV64_GL000646</name>
</gene>
<protein>
    <submittedName>
        <fullName evidence="1">Uncharacterized protein</fullName>
    </submittedName>
</protein>
<dbReference type="AlphaFoldDB" id="A0A0R2M7Y7"/>
<evidence type="ECO:0000313" key="1">
    <source>
        <dbReference type="EMBL" id="KRO08556.1"/>
    </source>
</evidence>
<dbReference type="PATRIC" id="fig|942150.3.peg.660"/>
<dbReference type="OrthoDB" id="2294069at2"/>
<dbReference type="RefSeq" id="WP_057707145.1">
    <property type="nucleotide sequence ID" value="NZ_JQCL01000080.1"/>
</dbReference>
<name>A0A0R2M7Y7_9LACO</name>
<organism evidence="1 2">
    <name type="scientific">Lactiplantibacillus xiangfangensis</name>
    <dbReference type="NCBI Taxonomy" id="942150"/>
    <lineage>
        <taxon>Bacteria</taxon>
        <taxon>Bacillati</taxon>
        <taxon>Bacillota</taxon>
        <taxon>Bacilli</taxon>
        <taxon>Lactobacillales</taxon>
        <taxon>Lactobacillaceae</taxon>
        <taxon>Lactiplantibacillus</taxon>
    </lineage>
</organism>
<comment type="caution">
    <text evidence="1">The sequence shown here is derived from an EMBL/GenBank/DDBJ whole genome shotgun (WGS) entry which is preliminary data.</text>
</comment>
<proteinExistence type="predicted"/>
<sequence length="115" mass="12871">MQVRLVPSLQLGDRIVGPTSDPAANQALYHRYAKRLQARLGIGFQVYVDDSVGYDLLTAPEYDTQTCWVVAPLVYQALTNDLLTHHRIMALSDEAVLMKNTQAVEKQLKSTPQTK</sequence>
<dbReference type="EMBL" id="JQCL01000080">
    <property type="protein sequence ID" value="KRO08556.1"/>
    <property type="molecule type" value="Genomic_DNA"/>
</dbReference>